<dbReference type="PROSITE" id="PS00678">
    <property type="entry name" value="WD_REPEATS_1"/>
    <property type="match status" value="1"/>
</dbReference>
<dbReference type="Proteomes" id="UP000294847">
    <property type="component" value="Chromosome 2"/>
</dbReference>
<dbReference type="Pfam" id="PF00400">
    <property type="entry name" value="WD40"/>
    <property type="match status" value="2"/>
</dbReference>
<feature type="compositionally biased region" description="Pro residues" evidence="6">
    <location>
        <begin position="1"/>
        <end position="11"/>
    </location>
</feature>
<dbReference type="InterPro" id="IPR036322">
    <property type="entry name" value="WD40_repeat_dom_sf"/>
</dbReference>
<feature type="compositionally biased region" description="Polar residues" evidence="6">
    <location>
        <begin position="17"/>
        <end position="31"/>
    </location>
</feature>
<feature type="region of interest" description="Disordered" evidence="6">
    <location>
        <begin position="1"/>
        <end position="106"/>
    </location>
</feature>
<evidence type="ECO:0000256" key="4">
    <source>
        <dbReference type="ARBA" id="ARBA00022786"/>
    </source>
</evidence>
<dbReference type="GO" id="GO:0005634">
    <property type="term" value="C:nucleus"/>
    <property type="evidence" value="ECO:0007669"/>
    <property type="project" value="TreeGrafter"/>
</dbReference>
<comment type="similarity">
    <text evidence="5">Belongs to the WD repeat cdt2 family.</text>
</comment>
<dbReference type="InterPro" id="IPR001680">
    <property type="entry name" value="WD40_rpt"/>
</dbReference>
<evidence type="ECO:0000256" key="1">
    <source>
        <dbReference type="ARBA" id="ARBA00004906"/>
    </source>
</evidence>
<dbReference type="InterPro" id="IPR051865">
    <property type="entry name" value="WD-repeat_CDT2_adapter"/>
</dbReference>
<dbReference type="AlphaFoldDB" id="A0A4P7N3H4"/>
<reference evidence="7 8" key="1">
    <citation type="journal article" date="2019" name="Mol. Biol. Evol.">
        <title>Blast fungal genomes show frequent chromosomal changes, gene gains and losses, and effector gene turnover.</title>
        <authorList>
            <person name="Gomez Luciano L.B."/>
            <person name="Jason Tsai I."/>
            <person name="Chuma I."/>
            <person name="Tosa Y."/>
            <person name="Chen Y.H."/>
            <person name="Li J.Y."/>
            <person name="Li M.Y."/>
            <person name="Jade Lu M.Y."/>
            <person name="Nakayashiki H."/>
            <person name="Li W.H."/>
        </authorList>
    </citation>
    <scope>NUCLEOTIDE SEQUENCE [LARGE SCALE GENOMIC DNA]</scope>
    <source>
        <strain evidence="7">MZ5-1-6</strain>
    </source>
</reference>
<dbReference type="SMART" id="SM00320">
    <property type="entry name" value="WD40"/>
    <property type="match status" value="5"/>
</dbReference>
<dbReference type="InterPro" id="IPR019775">
    <property type="entry name" value="WD40_repeat_CS"/>
</dbReference>
<organism evidence="7 8">
    <name type="scientific">Pyricularia oryzae</name>
    <name type="common">Rice blast fungus</name>
    <name type="synonym">Magnaporthe oryzae</name>
    <dbReference type="NCBI Taxonomy" id="318829"/>
    <lineage>
        <taxon>Eukaryota</taxon>
        <taxon>Fungi</taxon>
        <taxon>Dikarya</taxon>
        <taxon>Ascomycota</taxon>
        <taxon>Pezizomycotina</taxon>
        <taxon>Sordariomycetes</taxon>
        <taxon>Sordariomycetidae</taxon>
        <taxon>Magnaporthales</taxon>
        <taxon>Pyriculariaceae</taxon>
        <taxon>Pyricularia</taxon>
    </lineage>
</organism>
<dbReference type="EMBL" id="CP034205">
    <property type="protein sequence ID" value="QBZ56979.1"/>
    <property type="molecule type" value="Genomic_DNA"/>
</dbReference>
<evidence type="ECO:0000256" key="5">
    <source>
        <dbReference type="ARBA" id="ARBA00038344"/>
    </source>
</evidence>
<comment type="pathway">
    <text evidence="1">Protein modification; protein ubiquitination.</text>
</comment>
<dbReference type="PANTHER" id="PTHR22852:SF0">
    <property type="entry name" value="DENTICLELESS PROTEIN HOMOLOG"/>
    <property type="match status" value="1"/>
</dbReference>
<name>A0A4P7N3H4_PYROR</name>
<accession>A0A4P7N3H4</accession>
<gene>
    <name evidence="7" type="ORF">PoMZ_01897</name>
</gene>
<keyword evidence="4" id="KW-0833">Ubl conjugation pathway</keyword>
<dbReference type="GO" id="GO:0043161">
    <property type="term" value="P:proteasome-mediated ubiquitin-dependent protein catabolic process"/>
    <property type="evidence" value="ECO:0007669"/>
    <property type="project" value="TreeGrafter"/>
</dbReference>
<evidence type="ECO:0000256" key="3">
    <source>
        <dbReference type="ARBA" id="ARBA00022737"/>
    </source>
</evidence>
<evidence type="ECO:0000313" key="7">
    <source>
        <dbReference type="EMBL" id="QBZ56979.1"/>
    </source>
</evidence>
<dbReference type="SUPFAM" id="SSF50978">
    <property type="entry name" value="WD40 repeat-like"/>
    <property type="match status" value="1"/>
</dbReference>
<keyword evidence="3" id="KW-0677">Repeat</keyword>
<sequence>MFQEATPPPSSPVCEGRSNQMGHVPFTQTVQKPLGLPPRTPRKLQGIVNSSSPAYWANTPAPSSPADLGPSTSPTLIRAAPVTRSSNNKNKERKPPSVTPRRFTRFFHGQRKVPAVRCALNDITKASLNEVEQQSPSRLDGDRDISMDSGLAINKRPITHALGFDSAELGRDFKRQNRELGPGLLNVGLSQQSQNAPEATFSTPEPVQRSLLSQRSTAGQIFQRELGDIDRAFDILDLAHPVLDWRHQTADFCSSFDYVHDTTAVARPGQARGTIFSQAACNTSNMVFIGDDMGEVRLLDTETPGDDGFKKCHLRWTAHGNAVTDVALSSDDLRAATASADRSGIVWDMMTQKPLALLDCGSSAKSIRFQPGQGVSNVVATSTRDGIVQIWDLRCKNSRYSEWSQGTVDEEEYLRVANIPPWNTFVSGSTVPWATKSSSSSQSSRTVVTALEFLPAGKEHLVISSCEANATIKLWDIRAIRHQLEANNNASKPLSCVAPPPSHKASRNWGISSMTLGTDGARLYALCKDNTVYAYSTAHMALGHVPELEQRHNPLPRRNAAVHQGLAPLYGFRHALFTSPTFFVKCAIRPARDGRSELLAVGSGHGTPVLFPTDERYLHSQPTAASWSSSVKDRTDAKQDKAWTDEGSWGFPANTKHLAPRAGETTPIYTSGTPLIHGHGKEATSVSFTRDGRLVSASDDFTARVWAEDREQAKQLRCGGWTGGQRWGWGWASVEMDLDQDEVEDEF</sequence>
<dbReference type="PANTHER" id="PTHR22852">
    <property type="entry name" value="LETHAL 2 DENTICLELESS PROTEIN RETINOIC ACID-REGULATED NUCLEAR MATRIX-ASSOCIATED PROTEIN"/>
    <property type="match status" value="1"/>
</dbReference>
<protein>
    <submittedName>
        <fullName evidence="7">Uncharacterized protein</fullName>
    </submittedName>
</protein>
<dbReference type="PROSITE" id="PS50082">
    <property type="entry name" value="WD_REPEATS_2"/>
    <property type="match status" value="2"/>
</dbReference>
<dbReference type="Gene3D" id="2.130.10.10">
    <property type="entry name" value="YVTN repeat-like/Quinoprotein amine dehydrogenase"/>
    <property type="match status" value="3"/>
</dbReference>
<dbReference type="InterPro" id="IPR015943">
    <property type="entry name" value="WD40/YVTN_repeat-like_dom_sf"/>
</dbReference>
<dbReference type="GO" id="GO:0030674">
    <property type="term" value="F:protein-macromolecule adaptor activity"/>
    <property type="evidence" value="ECO:0007669"/>
    <property type="project" value="TreeGrafter"/>
</dbReference>
<dbReference type="PROSITE" id="PS50294">
    <property type="entry name" value="WD_REPEATS_REGION"/>
    <property type="match status" value="1"/>
</dbReference>
<evidence type="ECO:0000313" key="8">
    <source>
        <dbReference type="Proteomes" id="UP000294847"/>
    </source>
</evidence>
<evidence type="ECO:0000256" key="6">
    <source>
        <dbReference type="SAM" id="MobiDB-lite"/>
    </source>
</evidence>
<proteinExistence type="inferred from homology"/>
<evidence type="ECO:0000256" key="2">
    <source>
        <dbReference type="ARBA" id="ARBA00022574"/>
    </source>
</evidence>
<keyword evidence="2" id="KW-0853">WD repeat</keyword>